<dbReference type="InterPro" id="IPR000009">
    <property type="entry name" value="PP2A_PR55"/>
</dbReference>
<keyword evidence="2" id="KW-0677">Repeat</keyword>
<reference evidence="4 5" key="1">
    <citation type="journal article" date="2019" name="Nat. Plants">
        <title>Stout camphor tree genome fills gaps in understanding of flowering plant genome evolution.</title>
        <authorList>
            <person name="Chaw S.M."/>
            <person name="Liu Y.C."/>
            <person name="Wu Y.W."/>
            <person name="Wang H.Y."/>
            <person name="Lin C.I."/>
            <person name="Wu C.S."/>
            <person name="Ke H.M."/>
            <person name="Chang L.Y."/>
            <person name="Hsu C.Y."/>
            <person name="Yang H.T."/>
            <person name="Sudianto E."/>
            <person name="Hsu M.H."/>
            <person name="Wu K.P."/>
            <person name="Wang L.N."/>
            <person name="Leebens-Mack J.H."/>
            <person name="Tsai I.J."/>
        </authorList>
    </citation>
    <scope>NUCLEOTIDE SEQUENCE [LARGE SCALE GENOMIC DNA]</scope>
    <source>
        <strain evidence="5">cv. Chaw 1501</strain>
        <tissue evidence="4">Young leaves</tissue>
    </source>
</reference>
<accession>A0A443PTG8</accession>
<keyword evidence="5" id="KW-1185">Reference proteome</keyword>
<keyword evidence="1" id="KW-0853">WD repeat</keyword>
<keyword evidence="3" id="KW-0472">Membrane</keyword>
<evidence type="ECO:0000313" key="5">
    <source>
        <dbReference type="Proteomes" id="UP000283530"/>
    </source>
</evidence>
<evidence type="ECO:0000256" key="1">
    <source>
        <dbReference type="ARBA" id="ARBA00022574"/>
    </source>
</evidence>
<dbReference type="PRINTS" id="PR00600">
    <property type="entry name" value="PP2APR55"/>
</dbReference>
<evidence type="ECO:0000256" key="3">
    <source>
        <dbReference type="SAM" id="Phobius"/>
    </source>
</evidence>
<dbReference type="STRING" id="337451.A0A443PTG8"/>
<dbReference type="EMBL" id="QPKB01000010">
    <property type="protein sequence ID" value="RWR94042.1"/>
    <property type="molecule type" value="Genomic_DNA"/>
</dbReference>
<dbReference type="GO" id="GO:0019888">
    <property type="term" value="F:protein phosphatase regulator activity"/>
    <property type="evidence" value="ECO:0007669"/>
    <property type="project" value="InterPro"/>
</dbReference>
<protein>
    <submittedName>
        <fullName evidence="4">Serine/threonine protein phosphatase 2A regulatory subunit B beta isoform isoform X1</fullName>
    </submittedName>
</protein>
<keyword evidence="3" id="KW-0812">Transmembrane</keyword>
<evidence type="ECO:0000313" key="4">
    <source>
        <dbReference type="EMBL" id="RWR94042.1"/>
    </source>
</evidence>
<dbReference type="OrthoDB" id="1664327at2759"/>
<sequence>MNIYALSYVICIIVIRFFDKFGCCLSRDGLYFATIFFAYSLALLEVREESHWKLAKIPNRLLQTAPKAVRTLSNFTRGHSRQGHDILNSENAGFPCDLNAKLLHLAWHPTKTLIACAAANSLYMYYV</sequence>
<feature type="transmembrane region" description="Helical" evidence="3">
    <location>
        <begin position="29"/>
        <end position="46"/>
    </location>
</feature>
<organism evidence="4 5">
    <name type="scientific">Cinnamomum micranthum f. kanehirae</name>
    <dbReference type="NCBI Taxonomy" id="337451"/>
    <lineage>
        <taxon>Eukaryota</taxon>
        <taxon>Viridiplantae</taxon>
        <taxon>Streptophyta</taxon>
        <taxon>Embryophyta</taxon>
        <taxon>Tracheophyta</taxon>
        <taxon>Spermatophyta</taxon>
        <taxon>Magnoliopsida</taxon>
        <taxon>Magnoliidae</taxon>
        <taxon>Laurales</taxon>
        <taxon>Lauraceae</taxon>
        <taxon>Cinnamomum</taxon>
    </lineage>
</organism>
<evidence type="ECO:0000256" key="2">
    <source>
        <dbReference type="ARBA" id="ARBA00022737"/>
    </source>
</evidence>
<name>A0A443PTG8_9MAGN</name>
<proteinExistence type="predicted"/>
<dbReference type="GO" id="GO:0000159">
    <property type="term" value="C:protein phosphatase type 2A complex"/>
    <property type="evidence" value="ECO:0007669"/>
    <property type="project" value="InterPro"/>
</dbReference>
<comment type="caution">
    <text evidence="4">The sequence shown here is derived from an EMBL/GenBank/DDBJ whole genome shotgun (WGS) entry which is preliminary data.</text>
</comment>
<gene>
    <name evidence="4" type="ORF">CKAN_02332100</name>
</gene>
<dbReference type="Proteomes" id="UP000283530">
    <property type="component" value="Unassembled WGS sequence"/>
</dbReference>
<dbReference type="PANTHER" id="PTHR11871">
    <property type="entry name" value="PROTEIN PHOSPHATASE PP2A REGULATORY SUBUNIT B"/>
    <property type="match status" value="1"/>
</dbReference>
<dbReference type="AlphaFoldDB" id="A0A443PTG8"/>
<keyword evidence="3" id="KW-1133">Transmembrane helix</keyword>